<feature type="domain" description="Peptidase S9 prolyl oligopeptidase catalytic" evidence="1">
    <location>
        <begin position="1"/>
        <end position="141"/>
    </location>
</feature>
<name>A0ABS7Y4A1_9BURK</name>
<comment type="caution">
    <text evidence="2">The sequence shown here is derived from an EMBL/GenBank/DDBJ whole genome shotgun (WGS) entry which is preliminary data.</text>
</comment>
<keyword evidence="3" id="KW-1185">Reference proteome</keyword>
<reference evidence="2 3" key="1">
    <citation type="submission" date="2021-07" db="EMBL/GenBank/DDBJ databases">
        <title>Characterization of Violacein-producing bacteria and related species.</title>
        <authorList>
            <person name="Wilson H.S."/>
            <person name="De Leon M.E."/>
        </authorList>
    </citation>
    <scope>NUCLEOTIDE SEQUENCE [LARGE SCALE GENOMIC DNA]</scope>
    <source>
        <strain evidence="2 3">HSC-2F05</strain>
    </source>
</reference>
<organism evidence="2 3">
    <name type="scientific">Massilia hydrophila</name>
    <dbReference type="NCBI Taxonomy" id="3044279"/>
    <lineage>
        <taxon>Bacteria</taxon>
        <taxon>Pseudomonadati</taxon>
        <taxon>Pseudomonadota</taxon>
        <taxon>Betaproteobacteria</taxon>
        <taxon>Burkholderiales</taxon>
        <taxon>Oxalobacteraceae</taxon>
        <taxon>Telluria group</taxon>
        <taxon>Massilia</taxon>
    </lineage>
</organism>
<evidence type="ECO:0000259" key="1">
    <source>
        <dbReference type="Pfam" id="PF00326"/>
    </source>
</evidence>
<evidence type="ECO:0000313" key="3">
    <source>
        <dbReference type="Proteomes" id="UP001198602"/>
    </source>
</evidence>
<dbReference type="Pfam" id="PF00326">
    <property type="entry name" value="Peptidase_S9"/>
    <property type="match status" value="1"/>
</dbReference>
<dbReference type="InterPro" id="IPR029058">
    <property type="entry name" value="AB_hydrolase_fold"/>
</dbReference>
<dbReference type="Proteomes" id="UP001198602">
    <property type="component" value="Unassembled WGS sequence"/>
</dbReference>
<protein>
    <submittedName>
        <fullName evidence="2">Prolyl oligopeptidase family serine peptidase</fullName>
    </submittedName>
</protein>
<dbReference type="EMBL" id="JAHYBX010000001">
    <property type="protein sequence ID" value="MCA1854486.1"/>
    <property type="molecule type" value="Genomic_DNA"/>
</dbReference>
<proteinExistence type="predicted"/>
<gene>
    <name evidence="2" type="ORF">LE190_00895</name>
</gene>
<dbReference type="Gene3D" id="3.40.50.1820">
    <property type="entry name" value="alpha/beta hydrolase"/>
    <property type="match status" value="1"/>
</dbReference>
<evidence type="ECO:0000313" key="2">
    <source>
        <dbReference type="EMBL" id="MCA1854486.1"/>
    </source>
</evidence>
<sequence>MALTHTPTMFRFGMATQPPTDFARTLRLSAAEPARPGEPSIRQVLAEVGIDPSQAAQLSAIARDAPHGLAGRVQAPLLLVAGGKDDKVDVEGVTDYVARLQAMGKPVSLLVDPDEGHNARNPLARKAQLQLLLQMLHRHLGGPPAPPPDAELAHYLARNLRANGALGR</sequence>
<accession>A0ABS7Y4A1</accession>
<dbReference type="SUPFAM" id="SSF53474">
    <property type="entry name" value="alpha/beta-Hydrolases"/>
    <property type="match status" value="1"/>
</dbReference>
<dbReference type="InterPro" id="IPR001375">
    <property type="entry name" value="Peptidase_S9_cat"/>
</dbReference>